<dbReference type="InterPro" id="IPR054078">
    <property type="entry name" value="BRF2-like_C"/>
</dbReference>
<keyword evidence="5" id="KW-1185">Reference proteome</keyword>
<feature type="domain" description="BRF2-like C-terminal" evidence="3">
    <location>
        <begin position="208"/>
        <end position="295"/>
    </location>
</feature>
<dbReference type="EMBL" id="JAIZAY010000017">
    <property type="protein sequence ID" value="KAJ8025989.1"/>
    <property type="molecule type" value="Genomic_DNA"/>
</dbReference>
<dbReference type="GO" id="GO:0008270">
    <property type="term" value="F:zinc ion binding"/>
    <property type="evidence" value="ECO:0007669"/>
    <property type="project" value="UniProtKB-KW"/>
</dbReference>
<dbReference type="InterPro" id="IPR036915">
    <property type="entry name" value="Cyclin-like_sf"/>
</dbReference>
<gene>
    <name evidence="4" type="ORF">HOLleu_33705</name>
</gene>
<sequence length="383" mass="43439">MAPTTCCGKETIVDDGMRVCEVCGTATEDVNYDHGRTDTGTRCSAEGSYESNLKGIKRSSIFRNKGNYSMSRWKKVTSNAADMLRLNHEKLKEVNTLFEEAYHHPSRSLLFKQEGSKRGLCGACLYVACQRDAIPIPFPDICQAVQAEMSDVFQALKALKTHLGIHVHHPNRFSKDCVQVCLKKYGLESLENDLRDGIQQIFKSLEGCLIETGFKADPNILSVALLAWQRKFSLKMTLKGFQEKSEVSFPKSLKRRLGALRKMLYKMAVEVPWIQTEMVTNANAVTYLDDILKYQQSHRISRISSDSESDDETIEPALKKMKPEEASVRLHNFQETYSKIASHDLDCEELNEDDIPESELNNYIYLDEKKPDVKTLIDKLSSS</sequence>
<accession>A0A9Q0YP63</accession>
<evidence type="ECO:0000256" key="2">
    <source>
        <dbReference type="ARBA" id="ARBA00022833"/>
    </source>
</evidence>
<name>A0A9Q0YP63_HOLLE</name>
<keyword evidence="1" id="KW-0479">Metal-binding</keyword>
<keyword evidence="1" id="KW-0863">Zinc-finger</keyword>
<evidence type="ECO:0000256" key="1">
    <source>
        <dbReference type="ARBA" id="ARBA00022771"/>
    </source>
</evidence>
<dbReference type="SUPFAM" id="SSF47954">
    <property type="entry name" value="Cyclin-like"/>
    <property type="match status" value="1"/>
</dbReference>
<dbReference type="Gene3D" id="1.10.472.10">
    <property type="entry name" value="Cyclin-like"/>
    <property type="match status" value="1"/>
</dbReference>
<reference evidence="4" key="1">
    <citation type="submission" date="2021-10" db="EMBL/GenBank/DDBJ databases">
        <title>Tropical sea cucumber genome reveals ecological adaptation and Cuvierian tubules defense mechanism.</title>
        <authorList>
            <person name="Chen T."/>
        </authorList>
    </citation>
    <scope>NUCLEOTIDE SEQUENCE</scope>
    <source>
        <strain evidence="4">Nanhai2018</strain>
        <tissue evidence="4">Muscle</tissue>
    </source>
</reference>
<dbReference type="AlphaFoldDB" id="A0A9Q0YP63"/>
<keyword evidence="2" id="KW-0862">Zinc</keyword>
<dbReference type="Proteomes" id="UP001152320">
    <property type="component" value="Chromosome 17"/>
</dbReference>
<dbReference type="Pfam" id="PF21886">
    <property type="entry name" value="BRF2-like_C_cyclin_rpt"/>
    <property type="match status" value="1"/>
</dbReference>
<comment type="caution">
    <text evidence="4">The sequence shown here is derived from an EMBL/GenBank/DDBJ whole genome shotgun (WGS) entry which is preliminary data.</text>
</comment>
<protein>
    <submittedName>
        <fullName evidence="4">Transcription factor IIIB 50 kDa subunit</fullName>
    </submittedName>
</protein>
<evidence type="ECO:0000313" key="4">
    <source>
        <dbReference type="EMBL" id="KAJ8025989.1"/>
    </source>
</evidence>
<organism evidence="4 5">
    <name type="scientific">Holothuria leucospilota</name>
    <name type="common">Black long sea cucumber</name>
    <name type="synonym">Mertensiothuria leucospilota</name>
    <dbReference type="NCBI Taxonomy" id="206669"/>
    <lineage>
        <taxon>Eukaryota</taxon>
        <taxon>Metazoa</taxon>
        <taxon>Echinodermata</taxon>
        <taxon>Eleutherozoa</taxon>
        <taxon>Echinozoa</taxon>
        <taxon>Holothuroidea</taxon>
        <taxon>Aspidochirotacea</taxon>
        <taxon>Aspidochirotida</taxon>
        <taxon>Holothuriidae</taxon>
        <taxon>Holothuria</taxon>
    </lineage>
</organism>
<dbReference type="OrthoDB" id="2121711at2759"/>
<proteinExistence type="predicted"/>
<evidence type="ECO:0000259" key="3">
    <source>
        <dbReference type="Pfam" id="PF21886"/>
    </source>
</evidence>
<evidence type="ECO:0000313" key="5">
    <source>
        <dbReference type="Proteomes" id="UP001152320"/>
    </source>
</evidence>